<evidence type="ECO:0000313" key="2">
    <source>
        <dbReference type="EMBL" id="GED06066.1"/>
    </source>
</evidence>
<dbReference type="SUPFAM" id="SSF159888">
    <property type="entry name" value="YdhG-like"/>
    <property type="match status" value="1"/>
</dbReference>
<evidence type="ECO:0000313" key="3">
    <source>
        <dbReference type="Proteomes" id="UP000316612"/>
    </source>
</evidence>
<proteinExistence type="predicted"/>
<dbReference type="InterPro" id="IPR014922">
    <property type="entry name" value="YdhG-like"/>
</dbReference>
<protein>
    <recommendedName>
        <fullName evidence="1">YdhG-like domain-containing protein</fullName>
    </recommendedName>
</protein>
<dbReference type="RefSeq" id="WP_246055449.1">
    <property type="nucleotide sequence ID" value="NZ_BAAAJL010000003.1"/>
</dbReference>
<evidence type="ECO:0000259" key="1">
    <source>
        <dbReference type="Pfam" id="PF08818"/>
    </source>
</evidence>
<reference evidence="2 3" key="1">
    <citation type="submission" date="2019-06" db="EMBL/GenBank/DDBJ databases">
        <title>Whole genome shotgun sequence of Glutamicibacter uratoxydans NBRC 15515.</title>
        <authorList>
            <person name="Hosoyama A."/>
            <person name="Uohara A."/>
            <person name="Ohji S."/>
            <person name="Ichikawa N."/>
        </authorList>
    </citation>
    <scope>NUCLEOTIDE SEQUENCE [LARGE SCALE GENOMIC DNA]</scope>
    <source>
        <strain evidence="2 3">NBRC 15515</strain>
    </source>
</reference>
<sequence>MGMFAKKGDSAVLAKLNAAPSPYKEIGQRLHEIIKESAPELEPVLRWGIPFYTRNGEDVCYIKSDKDYLVFGFGETINPAFREGETMHPVVWSITSLNPETEQELSRLIKLAAA</sequence>
<dbReference type="Gene3D" id="3.90.1150.200">
    <property type="match status" value="1"/>
</dbReference>
<dbReference type="Proteomes" id="UP000316612">
    <property type="component" value="Unassembled WGS sequence"/>
</dbReference>
<dbReference type="AlphaFoldDB" id="A0A4Y4DMA6"/>
<accession>A0A4Y4DMA6</accession>
<name>A0A4Y4DMA6_GLUUR</name>
<organism evidence="2 3">
    <name type="scientific">Glutamicibacter uratoxydans</name>
    <name type="common">Arthrobacter uratoxydans</name>
    <dbReference type="NCBI Taxonomy" id="43667"/>
    <lineage>
        <taxon>Bacteria</taxon>
        <taxon>Bacillati</taxon>
        <taxon>Actinomycetota</taxon>
        <taxon>Actinomycetes</taxon>
        <taxon>Micrococcales</taxon>
        <taxon>Micrococcaceae</taxon>
        <taxon>Glutamicibacter</taxon>
    </lineage>
</organism>
<feature type="domain" description="YdhG-like" evidence="1">
    <location>
        <begin position="24"/>
        <end position="112"/>
    </location>
</feature>
<dbReference type="EMBL" id="BJNY01000008">
    <property type="protein sequence ID" value="GED06066.1"/>
    <property type="molecule type" value="Genomic_DNA"/>
</dbReference>
<dbReference type="Pfam" id="PF08818">
    <property type="entry name" value="DUF1801"/>
    <property type="match status" value="1"/>
</dbReference>
<gene>
    <name evidence="2" type="ORF">AUR04nite_15980</name>
</gene>
<keyword evidence="3" id="KW-1185">Reference proteome</keyword>
<comment type="caution">
    <text evidence="2">The sequence shown here is derived from an EMBL/GenBank/DDBJ whole genome shotgun (WGS) entry which is preliminary data.</text>
</comment>